<accession>A0A165D4N2</accession>
<organism evidence="2 3">
    <name type="scientific">Calocera cornea HHB12733</name>
    <dbReference type="NCBI Taxonomy" id="1353952"/>
    <lineage>
        <taxon>Eukaryota</taxon>
        <taxon>Fungi</taxon>
        <taxon>Dikarya</taxon>
        <taxon>Basidiomycota</taxon>
        <taxon>Agaricomycotina</taxon>
        <taxon>Dacrymycetes</taxon>
        <taxon>Dacrymycetales</taxon>
        <taxon>Dacrymycetaceae</taxon>
        <taxon>Calocera</taxon>
    </lineage>
</organism>
<protein>
    <submittedName>
        <fullName evidence="2">Uncharacterized protein</fullName>
    </submittedName>
</protein>
<dbReference type="InParanoid" id="A0A165D4N2"/>
<dbReference type="EMBL" id="KV424079">
    <property type="protein sequence ID" value="KZT52064.1"/>
    <property type="molecule type" value="Genomic_DNA"/>
</dbReference>
<evidence type="ECO:0000256" key="1">
    <source>
        <dbReference type="SAM" id="MobiDB-lite"/>
    </source>
</evidence>
<proteinExistence type="predicted"/>
<keyword evidence="3" id="KW-1185">Reference proteome</keyword>
<dbReference type="Proteomes" id="UP000076842">
    <property type="component" value="Unassembled WGS sequence"/>
</dbReference>
<sequence length="205" mass="23637">MTPQQQDSLLEKHATVLLLKDTLAKVKKNAILRSHVNKEKLESTIQRLESEVHDGLKHKKSTSNKATPSKGACRSKGCKDDESDESDGEESDVYSDMPGKAQVTEDDEYELAHYLASAASRRKWGSYDQNDWVGFAARNKKRNRRGWRNWYNGNPKRKERIDSLVAEYKKELEEDTLDGHVKYIQTDDGDVQEIVMEEFYDAVYY</sequence>
<dbReference type="AlphaFoldDB" id="A0A165D4N2"/>
<reference evidence="2 3" key="1">
    <citation type="journal article" date="2016" name="Mol. Biol. Evol.">
        <title>Comparative Genomics of Early-Diverging Mushroom-Forming Fungi Provides Insights into the Origins of Lignocellulose Decay Capabilities.</title>
        <authorList>
            <person name="Nagy L.G."/>
            <person name="Riley R."/>
            <person name="Tritt A."/>
            <person name="Adam C."/>
            <person name="Daum C."/>
            <person name="Floudas D."/>
            <person name="Sun H."/>
            <person name="Yadav J.S."/>
            <person name="Pangilinan J."/>
            <person name="Larsson K.H."/>
            <person name="Matsuura K."/>
            <person name="Barry K."/>
            <person name="Labutti K."/>
            <person name="Kuo R."/>
            <person name="Ohm R.A."/>
            <person name="Bhattacharya S.S."/>
            <person name="Shirouzu T."/>
            <person name="Yoshinaga Y."/>
            <person name="Martin F.M."/>
            <person name="Grigoriev I.V."/>
            <person name="Hibbett D.S."/>
        </authorList>
    </citation>
    <scope>NUCLEOTIDE SEQUENCE [LARGE SCALE GENOMIC DNA]</scope>
    <source>
        <strain evidence="2 3">HHB12733</strain>
    </source>
</reference>
<evidence type="ECO:0000313" key="2">
    <source>
        <dbReference type="EMBL" id="KZT52064.1"/>
    </source>
</evidence>
<feature type="region of interest" description="Disordered" evidence="1">
    <location>
        <begin position="51"/>
        <end position="100"/>
    </location>
</feature>
<evidence type="ECO:0000313" key="3">
    <source>
        <dbReference type="Proteomes" id="UP000076842"/>
    </source>
</evidence>
<gene>
    <name evidence="2" type="ORF">CALCODRAFT_520938</name>
</gene>
<name>A0A165D4N2_9BASI</name>
<feature type="compositionally biased region" description="Acidic residues" evidence="1">
    <location>
        <begin position="81"/>
        <end position="93"/>
    </location>
</feature>